<comment type="caution">
    <text evidence="2">The sequence shown here is derived from an EMBL/GenBank/DDBJ whole genome shotgun (WGS) entry which is preliminary data.</text>
</comment>
<dbReference type="InterPro" id="IPR026960">
    <property type="entry name" value="RVT-Znf"/>
</dbReference>
<gene>
    <name evidence="2" type="ORF">POM88_049544</name>
</gene>
<name>A0AAD8GX76_9APIA</name>
<sequence>MQYFKDFMVTNGLSDVRYAGTYHTWWNKRKSNPITRKLDRILGNPVWLSTQQCCDVIFTPWGLPRLFSFIQDRFNNSPKAFQFYNYWQDHPDSLQTVSETWSTSVTGNPMYILSQKLRMVKHKLMAIRKSEGSITSQISIVRQKLCEVQEKILNRINDSSLFNLQSELSSNLVVLLSKEESIAHQRSRVQWFDLGDQNTSYFQHLYNDNLQNYPGIDQLNSLISKKISPHQAQLLTVKATDAEIFAFNLHKTDDICWNGIPSKCITVTDLWRGIRHVGTSVPWATCVWHRVGVPRYSFLHWLIMHNRVNTLSRLKRFDPSISDSCYFCINGVEKVQHLFYECPFTHAVHFKSGLRGQEC</sequence>
<reference evidence="2" key="2">
    <citation type="submission" date="2023-05" db="EMBL/GenBank/DDBJ databases">
        <authorList>
            <person name="Schelkunov M.I."/>
        </authorList>
    </citation>
    <scope>NUCLEOTIDE SEQUENCE</scope>
    <source>
        <strain evidence="2">Hsosn_3</strain>
        <tissue evidence="2">Leaf</tissue>
    </source>
</reference>
<dbReference type="AlphaFoldDB" id="A0AAD8GX76"/>
<proteinExistence type="predicted"/>
<dbReference type="EMBL" id="JAUIZM010000011">
    <property type="protein sequence ID" value="KAK1356288.1"/>
    <property type="molecule type" value="Genomic_DNA"/>
</dbReference>
<keyword evidence="3" id="KW-1185">Reference proteome</keyword>
<dbReference type="Pfam" id="PF13966">
    <property type="entry name" value="zf-RVT"/>
    <property type="match status" value="1"/>
</dbReference>
<protein>
    <recommendedName>
        <fullName evidence="1">Reverse transcriptase zinc-binding domain-containing protein</fullName>
    </recommendedName>
</protein>
<dbReference type="PANTHER" id="PTHR33710:SF77">
    <property type="entry name" value="DNASE I-LIKE SUPERFAMILY PROTEIN"/>
    <property type="match status" value="1"/>
</dbReference>
<dbReference type="PANTHER" id="PTHR33710">
    <property type="entry name" value="BNAC02G09200D PROTEIN"/>
    <property type="match status" value="1"/>
</dbReference>
<evidence type="ECO:0000313" key="3">
    <source>
        <dbReference type="Proteomes" id="UP001237642"/>
    </source>
</evidence>
<feature type="domain" description="Reverse transcriptase zinc-binding" evidence="1">
    <location>
        <begin position="266"/>
        <end position="347"/>
    </location>
</feature>
<accession>A0AAD8GX76</accession>
<evidence type="ECO:0000259" key="1">
    <source>
        <dbReference type="Pfam" id="PF13966"/>
    </source>
</evidence>
<dbReference type="Proteomes" id="UP001237642">
    <property type="component" value="Unassembled WGS sequence"/>
</dbReference>
<evidence type="ECO:0000313" key="2">
    <source>
        <dbReference type="EMBL" id="KAK1356288.1"/>
    </source>
</evidence>
<reference evidence="2" key="1">
    <citation type="submission" date="2023-02" db="EMBL/GenBank/DDBJ databases">
        <title>Genome of toxic invasive species Heracleum sosnowskyi carries increased number of genes despite the absence of recent whole-genome duplications.</title>
        <authorList>
            <person name="Schelkunov M."/>
            <person name="Shtratnikova V."/>
            <person name="Makarenko M."/>
            <person name="Klepikova A."/>
            <person name="Omelchenko D."/>
            <person name="Novikova G."/>
            <person name="Obukhova E."/>
            <person name="Bogdanov V."/>
            <person name="Penin A."/>
            <person name="Logacheva M."/>
        </authorList>
    </citation>
    <scope>NUCLEOTIDE SEQUENCE</scope>
    <source>
        <strain evidence="2">Hsosn_3</strain>
        <tissue evidence="2">Leaf</tissue>
    </source>
</reference>
<organism evidence="2 3">
    <name type="scientific">Heracleum sosnowskyi</name>
    <dbReference type="NCBI Taxonomy" id="360622"/>
    <lineage>
        <taxon>Eukaryota</taxon>
        <taxon>Viridiplantae</taxon>
        <taxon>Streptophyta</taxon>
        <taxon>Embryophyta</taxon>
        <taxon>Tracheophyta</taxon>
        <taxon>Spermatophyta</taxon>
        <taxon>Magnoliopsida</taxon>
        <taxon>eudicotyledons</taxon>
        <taxon>Gunneridae</taxon>
        <taxon>Pentapetalae</taxon>
        <taxon>asterids</taxon>
        <taxon>campanulids</taxon>
        <taxon>Apiales</taxon>
        <taxon>Apiaceae</taxon>
        <taxon>Apioideae</taxon>
        <taxon>apioid superclade</taxon>
        <taxon>Tordylieae</taxon>
        <taxon>Tordyliinae</taxon>
        <taxon>Heracleum</taxon>
    </lineage>
</organism>